<feature type="domain" description="HTH araC/xylS-type" evidence="3">
    <location>
        <begin position="226"/>
        <end position="324"/>
    </location>
</feature>
<dbReference type="InterPro" id="IPR029062">
    <property type="entry name" value="Class_I_gatase-like"/>
</dbReference>
<dbReference type="SUPFAM" id="SSF46689">
    <property type="entry name" value="Homeodomain-like"/>
    <property type="match status" value="1"/>
</dbReference>
<accession>A0ABX7N2U1</accession>
<sequence>MTSSRSRSRPRRVGLLLYPGCMPAGLLATADMARAVNRRAGRGVCEVVWLGLTSQPIVTEDGLTLRPQRTLAESECDICLVPGFWTETEADIEGMLERQAKLIAALREGGVGQTVWAYCAGVALAAAAGLLDGKAATGTWWFQRFLQQRFRRVRWRFTEPRVSDRGAITAAGAQGHWLLVTQQLAQWVSAEVMRDVEQVLMLPRPPTAHPAFRPVELMAQPSAELKKLLVHAESIPASELSLGSVAEHCAVSPRTLRRRIEAHTGLSAGAWLRLVKLRQVGEALTTSLEPLKVVGEQLGYLNESSLHRAFKQVTGMTPVHYRQAFGNVKKGR</sequence>
<protein>
    <submittedName>
        <fullName evidence="4">Helix-turn-helix domain-containing protein</fullName>
    </submittedName>
</protein>
<dbReference type="SMART" id="SM00342">
    <property type="entry name" value="HTH_ARAC"/>
    <property type="match status" value="1"/>
</dbReference>
<dbReference type="Proteomes" id="UP000663090">
    <property type="component" value="Chromosome"/>
</dbReference>
<dbReference type="PANTHER" id="PTHR43130:SF11">
    <property type="entry name" value="TRANSCRIPTIONAL REGULATORY PROTEIN"/>
    <property type="match status" value="1"/>
</dbReference>
<evidence type="ECO:0000256" key="2">
    <source>
        <dbReference type="ARBA" id="ARBA00023163"/>
    </source>
</evidence>
<gene>
    <name evidence="4" type="ORF">JY572_32525</name>
</gene>
<reference evidence="4 5" key="1">
    <citation type="submission" date="2021-02" db="EMBL/GenBank/DDBJ databases">
        <title>De Novo genome assembly of isolated myxobacteria.</title>
        <authorList>
            <person name="Stevens D.C."/>
        </authorList>
    </citation>
    <scope>NUCLEOTIDE SEQUENCE [LARGE SCALE GENOMIC DNA]</scope>
    <source>
        <strain evidence="4 5">SCHIC003</strain>
    </source>
</reference>
<evidence type="ECO:0000313" key="5">
    <source>
        <dbReference type="Proteomes" id="UP000663090"/>
    </source>
</evidence>
<dbReference type="Gene3D" id="1.10.10.60">
    <property type="entry name" value="Homeodomain-like"/>
    <property type="match status" value="1"/>
</dbReference>
<keyword evidence="1" id="KW-0805">Transcription regulation</keyword>
<dbReference type="InterPro" id="IPR052158">
    <property type="entry name" value="INH-QAR"/>
</dbReference>
<dbReference type="InterPro" id="IPR018060">
    <property type="entry name" value="HTH_AraC"/>
</dbReference>
<dbReference type="Gene3D" id="3.40.50.880">
    <property type="match status" value="1"/>
</dbReference>
<evidence type="ECO:0000313" key="4">
    <source>
        <dbReference type="EMBL" id="QSQ13037.1"/>
    </source>
</evidence>
<keyword evidence="2" id="KW-0804">Transcription</keyword>
<dbReference type="RefSeq" id="WP_206714742.1">
    <property type="nucleotide sequence ID" value="NZ_CP071091.1"/>
</dbReference>
<keyword evidence="5" id="KW-1185">Reference proteome</keyword>
<dbReference type="Pfam" id="PF12833">
    <property type="entry name" value="HTH_18"/>
    <property type="match status" value="1"/>
</dbReference>
<evidence type="ECO:0000259" key="3">
    <source>
        <dbReference type="PROSITE" id="PS01124"/>
    </source>
</evidence>
<dbReference type="PROSITE" id="PS01124">
    <property type="entry name" value="HTH_ARAC_FAMILY_2"/>
    <property type="match status" value="1"/>
</dbReference>
<dbReference type="SUPFAM" id="SSF52317">
    <property type="entry name" value="Class I glutamine amidotransferase-like"/>
    <property type="match status" value="1"/>
</dbReference>
<dbReference type="EMBL" id="CP071091">
    <property type="protein sequence ID" value="QSQ13037.1"/>
    <property type="molecule type" value="Genomic_DNA"/>
</dbReference>
<dbReference type="InterPro" id="IPR009057">
    <property type="entry name" value="Homeodomain-like_sf"/>
</dbReference>
<proteinExistence type="predicted"/>
<name>A0ABX7N2U1_9BACT</name>
<evidence type="ECO:0000256" key="1">
    <source>
        <dbReference type="ARBA" id="ARBA00023015"/>
    </source>
</evidence>
<organism evidence="4 5">
    <name type="scientific">Myxococcus landrumensis</name>
    <dbReference type="NCBI Taxonomy" id="2813577"/>
    <lineage>
        <taxon>Bacteria</taxon>
        <taxon>Pseudomonadati</taxon>
        <taxon>Myxococcota</taxon>
        <taxon>Myxococcia</taxon>
        <taxon>Myxococcales</taxon>
        <taxon>Cystobacterineae</taxon>
        <taxon>Myxococcaceae</taxon>
        <taxon>Myxococcus</taxon>
    </lineage>
</organism>
<dbReference type="PANTHER" id="PTHR43130">
    <property type="entry name" value="ARAC-FAMILY TRANSCRIPTIONAL REGULATOR"/>
    <property type="match status" value="1"/>
</dbReference>